<sequence>MNYSELYYVMKNTHPEKKGGVVINYLGDVIGLIFYFYSFLSINLVSIWWKNFKSCRQYHRPCLGVKIANLHSSCPKYLSEFLAVFPDVTRGAVVTEVAEDSPAYCSGIRPEDVIVKCDGKLVCSSLELFEIVWNKVGIEYVELDVLRPRNGESLTLCPKVEQTSPDKMYQWEPTSWSVLRATEPEYTAECTLGVQE</sequence>
<dbReference type="AlphaFoldDB" id="A0AAW1MRB1"/>
<feature type="domain" description="PDZ" evidence="2">
    <location>
        <begin position="61"/>
        <end position="149"/>
    </location>
</feature>
<feature type="transmembrane region" description="Helical" evidence="1">
    <location>
        <begin position="29"/>
        <end position="49"/>
    </location>
</feature>
<keyword evidence="4" id="KW-1185">Reference proteome</keyword>
<reference evidence="3" key="1">
    <citation type="submission" date="2024-03" db="EMBL/GenBank/DDBJ databases">
        <title>WGS assembly of Saponaria officinalis var. Norfolk2.</title>
        <authorList>
            <person name="Jenkins J."/>
            <person name="Shu S."/>
            <person name="Grimwood J."/>
            <person name="Barry K."/>
            <person name="Goodstein D."/>
            <person name="Schmutz J."/>
            <person name="Leebens-Mack J."/>
            <person name="Osbourn A."/>
        </authorList>
    </citation>
    <scope>NUCLEOTIDE SEQUENCE [LARGE SCALE GENOMIC DNA]</scope>
    <source>
        <strain evidence="3">JIC</strain>
    </source>
</reference>
<name>A0AAW1MRB1_SAPOF</name>
<evidence type="ECO:0000256" key="1">
    <source>
        <dbReference type="SAM" id="Phobius"/>
    </source>
</evidence>
<dbReference type="SMART" id="SM00228">
    <property type="entry name" value="PDZ"/>
    <property type="match status" value="1"/>
</dbReference>
<organism evidence="3 4">
    <name type="scientific">Saponaria officinalis</name>
    <name type="common">Common soapwort</name>
    <name type="synonym">Lychnis saponaria</name>
    <dbReference type="NCBI Taxonomy" id="3572"/>
    <lineage>
        <taxon>Eukaryota</taxon>
        <taxon>Viridiplantae</taxon>
        <taxon>Streptophyta</taxon>
        <taxon>Embryophyta</taxon>
        <taxon>Tracheophyta</taxon>
        <taxon>Spermatophyta</taxon>
        <taxon>Magnoliopsida</taxon>
        <taxon>eudicotyledons</taxon>
        <taxon>Gunneridae</taxon>
        <taxon>Pentapetalae</taxon>
        <taxon>Caryophyllales</taxon>
        <taxon>Caryophyllaceae</taxon>
        <taxon>Caryophylleae</taxon>
        <taxon>Saponaria</taxon>
    </lineage>
</organism>
<evidence type="ECO:0000313" key="3">
    <source>
        <dbReference type="EMBL" id="KAK9748394.1"/>
    </source>
</evidence>
<accession>A0AAW1MRB1</accession>
<dbReference type="SUPFAM" id="SSF50156">
    <property type="entry name" value="PDZ domain-like"/>
    <property type="match status" value="1"/>
</dbReference>
<dbReference type="InterPro" id="IPR001478">
    <property type="entry name" value="PDZ"/>
</dbReference>
<gene>
    <name evidence="3" type="ORF">RND81_02G054200</name>
</gene>
<evidence type="ECO:0000313" key="4">
    <source>
        <dbReference type="Proteomes" id="UP001443914"/>
    </source>
</evidence>
<dbReference type="Pfam" id="PF13180">
    <property type="entry name" value="PDZ_2"/>
    <property type="match status" value="1"/>
</dbReference>
<dbReference type="Gene3D" id="2.30.42.10">
    <property type="match status" value="1"/>
</dbReference>
<evidence type="ECO:0000259" key="2">
    <source>
        <dbReference type="SMART" id="SM00228"/>
    </source>
</evidence>
<dbReference type="PANTHER" id="PTHR47389">
    <property type="entry name" value="OS09G0436400 PROTEIN"/>
    <property type="match status" value="1"/>
</dbReference>
<dbReference type="Proteomes" id="UP001443914">
    <property type="component" value="Unassembled WGS sequence"/>
</dbReference>
<dbReference type="InterPro" id="IPR036034">
    <property type="entry name" value="PDZ_sf"/>
</dbReference>
<comment type="caution">
    <text evidence="3">The sequence shown here is derived from an EMBL/GenBank/DDBJ whole genome shotgun (WGS) entry which is preliminary data.</text>
</comment>
<dbReference type="PANTHER" id="PTHR47389:SF4">
    <property type="entry name" value="OS09G0436400 PROTEIN"/>
    <property type="match status" value="1"/>
</dbReference>
<keyword evidence="1" id="KW-1133">Transmembrane helix</keyword>
<proteinExistence type="predicted"/>
<protein>
    <recommendedName>
        <fullName evidence="2">PDZ domain-containing protein</fullName>
    </recommendedName>
</protein>
<keyword evidence="1" id="KW-0472">Membrane</keyword>
<keyword evidence="1" id="KW-0812">Transmembrane</keyword>
<dbReference type="EMBL" id="JBDFQZ010000002">
    <property type="protein sequence ID" value="KAK9748394.1"/>
    <property type="molecule type" value="Genomic_DNA"/>
</dbReference>